<reference evidence="7 8" key="1">
    <citation type="journal article" date="2014" name="Genome Announc.">
        <title>Draft Genome Sequence of the Agar-Degrading Bacterium Catenovulum sp. Strain DS-2, Isolated from Intestines of Haliotis diversicolor.</title>
        <authorList>
            <person name="Shan D."/>
            <person name="Li X."/>
            <person name="Gu Z."/>
            <person name="Wei G."/>
            <person name="Gao Z."/>
            <person name="Shao Z."/>
        </authorList>
    </citation>
    <scope>NUCLEOTIDE SEQUENCE [LARGE SCALE GENOMIC DNA]</scope>
    <source>
        <strain evidence="7 8">DS-2</strain>
    </source>
</reference>
<dbReference type="Proteomes" id="UP000019276">
    <property type="component" value="Unassembled WGS sequence"/>
</dbReference>
<dbReference type="STRING" id="1328313.DS2_02725"/>
<dbReference type="GO" id="GO:0006352">
    <property type="term" value="P:DNA-templated transcription initiation"/>
    <property type="evidence" value="ECO:0007669"/>
    <property type="project" value="InterPro"/>
</dbReference>
<comment type="similarity">
    <text evidence="1">Belongs to the sigma-70 factor family. ECF subfamily.</text>
</comment>
<dbReference type="RefSeq" id="WP_051479554.1">
    <property type="nucleotide sequence ID" value="NZ_ARZY01000003.1"/>
</dbReference>
<dbReference type="AlphaFoldDB" id="W7QRR3"/>
<dbReference type="InterPro" id="IPR014284">
    <property type="entry name" value="RNA_pol_sigma-70_dom"/>
</dbReference>
<dbReference type="PANTHER" id="PTHR43133:SF63">
    <property type="entry name" value="RNA POLYMERASE SIGMA FACTOR FECI-RELATED"/>
    <property type="match status" value="1"/>
</dbReference>
<evidence type="ECO:0000256" key="2">
    <source>
        <dbReference type="ARBA" id="ARBA00023015"/>
    </source>
</evidence>
<gene>
    <name evidence="7" type="ORF">DS2_02725</name>
</gene>
<dbReference type="SUPFAM" id="SSF88946">
    <property type="entry name" value="Sigma2 domain of RNA polymerase sigma factors"/>
    <property type="match status" value="1"/>
</dbReference>
<dbReference type="eggNOG" id="COG1595">
    <property type="taxonomic scope" value="Bacteria"/>
</dbReference>
<keyword evidence="2" id="KW-0805">Transcription regulation</keyword>
<keyword evidence="7" id="KW-0240">DNA-directed RNA polymerase</keyword>
<keyword evidence="8" id="KW-1185">Reference proteome</keyword>
<proteinExistence type="inferred from homology"/>
<dbReference type="InterPro" id="IPR036388">
    <property type="entry name" value="WH-like_DNA-bd_sf"/>
</dbReference>
<dbReference type="CDD" id="cd06171">
    <property type="entry name" value="Sigma70_r4"/>
    <property type="match status" value="1"/>
</dbReference>
<dbReference type="GO" id="GO:0000428">
    <property type="term" value="C:DNA-directed RNA polymerase complex"/>
    <property type="evidence" value="ECO:0007669"/>
    <property type="project" value="UniProtKB-KW"/>
</dbReference>
<feature type="domain" description="RNA polymerase sigma factor 70 region 4 type 2" evidence="6">
    <location>
        <begin position="104"/>
        <end position="155"/>
    </location>
</feature>
<protein>
    <submittedName>
        <fullName evidence="7">DNA-directed RNA polymerase specialized sigma subunit</fullName>
    </submittedName>
</protein>
<sequence length="162" mass="18853">MNNNNSDYSITSELLKEESKLKGVIRKWVADQHDQADVYQETLTTVIEQHQQSPIKNPIAYAITVARHFAWKLGNRSFEVYDESSDLRESHSAEDSLLQNEQIEKIQQVLNAMPPMRQQVFIRRRLHNQSREQIAQELDLSEEAVKKHISRALAQIAMHVDF</sequence>
<comment type="caution">
    <text evidence="7">The sequence shown here is derived from an EMBL/GenBank/DDBJ whole genome shotgun (WGS) entry which is preliminary data.</text>
</comment>
<evidence type="ECO:0000256" key="3">
    <source>
        <dbReference type="ARBA" id="ARBA00023082"/>
    </source>
</evidence>
<dbReference type="GO" id="GO:0003677">
    <property type="term" value="F:DNA binding"/>
    <property type="evidence" value="ECO:0007669"/>
    <property type="project" value="InterPro"/>
</dbReference>
<dbReference type="InterPro" id="IPR013249">
    <property type="entry name" value="RNA_pol_sigma70_r4_t2"/>
</dbReference>
<dbReference type="GO" id="GO:0016987">
    <property type="term" value="F:sigma factor activity"/>
    <property type="evidence" value="ECO:0007669"/>
    <property type="project" value="UniProtKB-KW"/>
</dbReference>
<organism evidence="7 8">
    <name type="scientific">Catenovulum agarivorans DS-2</name>
    <dbReference type="NCBI Taxonomy" id="1328313"/>
    <lineage>
        <taxon>Bacteria</taxon>
        <taxon>Pseudomonadati</taxon>
        <taxon>Pseudomonadota</taxon>
        <taxon>Gammaproteobacteria</taxon>
        <taxon>Alteromonadales</taxon>
        <taxon>Alteromonadaceae</taxon>
        <taxon>Catenovulum</taxon>
    </lineage>
</organism>
<feature type="domain" description="RNA polymerase sigma-70 region 2" evidence="5">
    <location>
        <begin position="19"/>
        <end position="68"/>
    </location>
</feature>
<dbReference type="InterPro" id="IPR013325">
    <property type="entry name" value="RNA_pol_sigma_r2"/>
</dbReference>
<dbReference type="InterPro" id="IPR013324">
    <property type="entry name" value="RNA_pol_sigma_r3/r4-like"/>
</dbReference>
<dbReference type="Pfam" id="PF08281">
    <property type="entry name" value="Sigma70_r4_2"/>
    <property type="match status" value="1"/>
</dbReference>
<dbReference type="EMBL" id="ARZY01000003">
    <property type="protein sequence ID" value="EWH11702.1"/>
    <property type="molecule type" value="Genomic_DNA"/>
</dbReference>
<evidence type="ECO:0000313" key="8">
    <source>
        <dbReference type="Proteomes" id="UP000019276"/>
    </source>
</evidence>
<dbReference type="SUPFAM" id="SSF88659">
    <property type="entry name" value="Sigma3 and sigma4 domains of RNA polymerase sigma factors"/>
    <property type="match status" value="1"/>
</dbReference>
<dbReference type="NCBIfam" id="TIGR02937">
    <property type="entry name" value="sigma70-ECF"/>
    <property type="match status" value="1"/>
</dbReference>
<accession>W7QRR3</accession>
<dbReference type="PANTHER" id="PTHR43133">
    <property type="entry name" value="RNA POLYMERASE ECF-TYPE SIGMA FACTO"/>
    <property type="match status" value="1"/>
</dbReference>
<dbReference type="InterPro" id="IPR039425">
    <property type="entry name" value="RNA_pol_sigma-70-like"/>
</dbReference>
<dbReference type="Gene3D" id="1.10.10.10">
    <property type="entry name" value="Winged helix-like DNA-binding domain superfamily/Winged helix DNA-binding domain"/>
    <property type="match status" value="1"/>
</dbReference>
<keyword evidence="4" id="KW-0804">Transcription</keyword>
<evidence type="ECO:0000259" key="5">
    <source>
        <dbReference type="Pfam" id="PF04542"/>
    </source>
</evidence>
<evidence type="ECO:0000313" key="7">
    <source>
        <dbReference type="EMBL" id="EWH11702.1"/>
    </source>
</evidence>
<dbReference type="OrthoDB" id="9797134at2"/>
<dbReference type="InterPro" id="IPR007627">
    <property type="entry name" value="RNA_pol_sigma70_r2"/>
</dbReference>
<evidence type="ECO:0000256" key="1">
    <source>
        <dbReference type="ARBA" id="ARBA00010641"/>
    </source>
</evidence>
<keyword evidence="3" id="KW-0731">Sigma factor</keyword>
<evidence type="ECO:0000259" key="6">
    <source>
        <dbReference type="Pfam" id="PF08281"/>
    </source>
</evidence>
<name>W7QRR3_9ALTE</name>
<dbReference type="Pfam" id="PF04542">
    <property type="entry name" value="Sigma70_r2"/>
    <property type="match status" value="1"/>
</dbReference>
<evidence type="ECO:0000256" key="4">
    <source>
        <dbReference type="ARBA" id="ARBA00023163"/>
    </source>
</evidence>